<feature type="transmembrane region" description="Helical" evidence="3">
    <location>
        <begin position="213"/>
        <end position="237"/>
    </location>
</feature>
<feature type="transmembrane region" description="Helical" evidence="3">
    <location>
        <begin position="330"/>
        <end position="357"/>
    </location>
</feature>
<dbReference type="GO" id="GO:1902201">
    <property type="term" value="P:negative regulation of bacterial-type flagellum-dependent cell motility"/>
    <property type="evidence" value="ECO:0007669"/>
    <property type="project" value="TreeGrafter"/>
</dbReference>
<comment type="caution">
    <text evidence="6">The sequence shown here is derived from an EMBL/GenBank/DDBJ whole genome shotgun (WGS) entry which is preliminary data.</text>
</comment>
<dbReference type="InterPro" id="IPR000160">
    <property type="entry name" value="GGDEF_dom"/>
</dbReference>
<dbReference type="SMART" id="SM00065">
    <property type="entry name" value="GAF"/>
    <property type="match status" value="1"/>
</dbReference>
<comment type="caution">
    <text evidence="3">Lacks conserved residue(s) required for the propagation of feature annotation.</text>
</comment>
<keyword evidence="3" id="KW-1133">Transmembrane helix</keyword>
<dbReference type="InterPro" id="IPR029787">
    <property type="entry name" value="Nucleotide_cyclase"/>
</dbReference>
<feature type="transmembrane region" description="Helical" evidence="3">
    <location>
        <begin position="257"/>
        <end position="277"/>
    </location>
</feature>
<dbReference type="GO" id="GO:0043709">
    <property type="term" value="P:cell adhesion involved in single-species biofilm formation"/>
    <property type="evidence" value="ECO:0007669"/>
    <property type="project" value="TreeGrafter"/>
</dbReference>
<protein>
    <recommendedName>
        <fullName evidence="1">diguanylate cyclase</fullName>
        <ecNumber evidence="1">2.7.7.65</ecNumber>
    </recommendedName>
</protein>
<dbReference type="PROSITE" id="PS50924">
    <property type="entry name" value="MHYT"/>
    <property type="match status" value="1"/>
</dbReference>
<dbReference type="SUPFAM" id="SSF55781">
    <property type="entry name" value="GAF domain-like"/>
    <property type="match status" value="1"/>
</dbReference>
<keyword evidence="3" id="KW-0812">Transmembrane</keyword>
<feature type="transmembrane region" description="Helical" evidence="3">
    <location>
        <begin position="41"/>
        <end position="65"/>
    </location>
</feature>
<dbReference type="InterPro" id="IPR029016">
    <property type="entry name" value="GAF-like_dom_sf"/>
</dbReference>
<dbReference type="InterPro" id="IPR043128">
    <property type="entry name" value="Rev_trsase/Diguanyl_cyclase"/>
</dbReference>
<comment type="catalytic activity">
    <reaction evidence="2">
        <text>2 GTP = 3',3'-c-di-GMP + 2 diphosphate</text>
        <dbReference type="Rhea" id="RHEA:24898"/>
        <dbReference type="ChEBI" id="CHEBI:33019"/>
        <dbReference type="ChEBI" id="CHEBI:37565"/>
        <dbReference type="ChEBI" id="CHEBI:58805"/>
        <dbReference type="EC" id="2.7.7.65"/>
    </reaction>
</comment>
<evidence type="ECO:0000256" key="3">
    <source>
        <dbReference type="PROSITE-ProRule" id="PRU00244"/>
    </source>
</evidence>
<evidence type="ECO:0000259" key="4">
    <source>
        <dbReference type="PROSITE" id="PS50887"/>
    </source>
</evidence>
<dbReference type="InterPro" id="IPR005330">
    <property type="entry name" value="MHYT_dom"/>
</dbReference>
<keyword evidence="7" id="KW-1185">Reference proteome</keyword>
<dbReference type="SMART" id="SM00267">
    <property type="entry name" value="GGDEF"/>
    <property type="match status" value="1"/>
</dbReference>
<feature type="transmembrane region" description="Helical" evidence="3">
    <location>
        <begin position="77"/>
        <end position="97"/>
    </location>
</feature>
<dbReference type="PROSITE" id="PS50887">
    <property type="entry name" value="GGDEF"/>
    <property type="match status" value="1"/>
</dbReference>
<evidence type="ECO:0000313" key="7">
    <source>
        <dbReference type="Proteomes" id="UP000310016"/>
    </source>
</evidence>
<sequence length="733" mass="79917">MSGDYDQWLVALSFVVALLASYTALDLIGRAAFQQGWARRAALAGGAVALGCGVWSMHFIGMIAFRLPIHIAYDLPITLLSLLLALFAALPVALLAVRKRLSWRQAAFGGLLAGAGICAMHYVGMAAMRMSPPIHYDWLWMAQSMAIAVLASMAAIHLGARLSRRDLPHRMLQRIGGALLMAVAIAGMHYTSMEAAHFAPGALCTATSALDDNILLGIGIGLFAFLLMGVALLAPLYSVIAPQSGASAAVVWRRWHLGLLGGVLLVAMIGGSGALLYEIYKVTLSGIENEADIIHQLRTQDERQPGLARMSDQLAALDAQIDLRKRDGAVLLGLASAFFTVVLLLCVGVLGAVWRLLRGAQALNEQQKRLTREVEEREAVSDALRQANGALQIGMQAMRRRNVEVTLLRDLGRMLDCCRSFDEAKEVIANQMPQLFPGGAGQLFVNRPSGGMLALEASWGEGAVEGDDIETDDCWALRLGQVHWRGADNHPARCRHHMMRSRHETLCVPMTAQGRNLGLLTVWAPQPDRGPWLTEPERQLAQSAVEQISLALANLQLRETLRLQSVSDPLTGLYNRRYLDECMQRELARARRGGHPLGLAMIDIDHFKQYNDRYGHEAGDAVLVALAQCLRQLGRAEDIICRFGGEEFTALLPNVSRDGTLAWAERLMDEVRALQVTWQDSQLGRITISVGLAWHAGGNLSAEALIDHADHALYAAKHAGRDRLCWAADALPG</sequence>
<feature type="domain" description="GGDEF" evidence="4">
    <location>
        <begin position="595"/>
        <end position="729"/>
    </location>
</feature>
<dbReference type="InterPro" id="IPR003018">
    <property type="entry name" value="GAF"/>
</dbReference>
<dbReference type="Pfam" id="PF00990">
    <property type="entry name" value="GGDEF"/>
    <property type="match status" value="1"/>
</dbReference>
<dbReference type="PANTHER" id="PTHR45138:SF9">
    <property type="entry name" value="DIGUANYLATE CYCLASE DGCM-RELATED"/>
    <property type="match status" value="1"/>
</dbReference>
<dbReference type="OrthoDB" id="8929028at2"/>
<evidence type="ECO:0000256" key="2">
    <source>
        <dbReference type="ARBA" id="ARBA00034247"/>
    </source>
</evidence>
<accession>A0A4U0PYC4</accession>
<dbReference type="Gene3D" id="3.30.450.40">
    <property type="match status" value="1"/>
</dbReference>
<dbReference type="Pfam" id="PF01590">
    <property type="entry name" value="GAF"/>
    <property type="match status" value="1"/>
</dbReference>
<evidence type="ECO:0000313" key="6">
    <source>
        <dbReference type="EMBL" id="TJZ73545.1"/>
    </source>
</evidence>
<dbReference type="FunFam" id="3.30.70.270:FF:000001">
    <property type="entry name" value="Diguanylate cyclase domain protein"/>
    <property type="match status" value="1"/>
</dbReference>
<keyword evidence="3" id="KW-0472">Membrane</keyword>
<feature type="domain" description="MHYT" evidence="5">
    <location>
        <begin position="5"/>
        <end position="199"/>
    </location>
</feature>
<dbReference type="RefSeq" id="WP_136773334.1">
    <property type="nucleotide sequence ID" value="NZ_CP156074.1"/>
</dbReference>
<dbReference type="Pfam" id="PF03707">
    <property type="entry name" value="MHYT"/>
    <property type="match status" value="2"/>
</dbReference>
<organism evidence="6 7">
    <name type="scientific">Chitiniphilus eburneus</name>
    <dbReference type="NCBI Taxonomy" id="2571148"/>
    <lineage>
        <taxon>Bacteria</taxon>
        <taxon>Pseudomonadati</taxon>
        <taxon>Pseudomonadota</taxon>
        <taxon>Betaproteobacteria</taxon>
        <taxon>Neisseriales</taxon>
        <taxon>Chitinibacteraceae</taxon>
        <taxon>Chitiniphilus</taxon>
    </lineage>
</organism>
<dbReference type="Gene3D" id="3.30.70.270">
    <property type="match status" value="1"/>
</dbReference>
<feature type="transmembrane region" description="Helical" evidence="3">
    <location>
        <begin position="6"/>
        <end position="29"/>
    </location>
</feature>
<feature type="transmembrane region" description="Helical" evidence="3">
    <location>
        <begin position="109"/>
        <end position="128"/>
    </location>
</feature>
<dbReference type="GO" id="GO:0005886">
    <property type="term" value="C:plasma membrane"/>
    <property type="evidence" value="ECO:0007669"/>
    <property type="project" value="TreeGrafter"/>
</dbReference>
<dbReference type="GO" id="GO:0052621">
    <property type="term" value="F:diguanylate cyclase activity"/>
    <property type="evidence" value="ECO:0007669"/>
    <property type="project" value="UniProtKB-EC"/>
</dbReference>
<dbReference type="EC" id="2.7.7.65" evidence="1"/>
<evidence type="ECO:0000259" key="5">
    <source>
        <dbReference type="PROSITE" id="PS50924"/>
    </source>
</evidence>
<name>A0A4U0PYC4_9NEIS</name>
<dbReference type="AlphaFoldDB" id="A0A4U0PYC4"/>
<evidence type="ECO:0000256" key="1">
    <source>
        <dbReference type="ARBA" id="ARBA00012528"/>
    </source>
</evidence>
<dbReference type="EMBL" id="SUMF01000009">
    <property type="protein sequence ID" value="TJZ73545.1"/>
    <property type="molecule type" value="Genomic_DNA"/>
</dbReference>
<dbReference type="NCBIfam" id="TIGR00254">
    <property type="entry name" value="GGDEF"/>
    <property type="match status" value="1"/>
</dbReference>
<dbReference type="PANTHER" id="PTHR45138">
    <property type="entry name" value="REGULATORY COMPONENTS OF SENSORY TRANSDUCTION SYSTEM"/>
    <property type="match status" value="1"/>
</dbReference>
<feature type="transmembrane region" description="Helical" evidence="3">
    <location>
        <begin position="140"/>
        <end position="160"/>
    </location>
</feature>
<dbReference type="SUPFAM" id="SSF55073">
    <property type="entry name" value="Nucleotide cyclase"/>
    <property type="match status" value="1"/>
</dbReference>
<proteinExistence type="predicted"/>
<reference evidence="6 7" key="1">
    <citation type="submission" date="2019-04" db="EMBL/GenBank/DDBJ databases">
        <title>Chitiniphilus eburnea sp. nov., a novel chitinolytic bacterium isolated from aquaculture sludge.</title>
        <authorList>
            <person name="Sheng M."/>
        </authorList>
    </citation>
    <scope>NUCLEOTIDE SEQUENCE [LARGE SCALE GENOMIC DNA]</scope>
    <source>
        <strain evidence="6 7">HX-2-15</strain>
    </source>
</reference>
<dbReference type="Proteomes" id="UP000310016">
    <property type="component" value="Unassembled WGS sequence"/>
</dbReference>
<gene>
    <name evidence="6" type="ORF">FAZ21_10165</name>
</gene>
<dbReference type="InterPro" id="IPR050469">
    <property type="entry name" value="Diguanylate_Cyclase"/>
</dbReference>
<dbReference type="CDD" id="cd01949">
    <property type="entry name" value="GGDEF"/>
    <property type="match status" value="1"/>
</dbReference>